<evidence type="ECO:0008006" key="2">
    <source>
        <dbReference type="Google" id="ProtNLM"/>
    </source>
</evidence>
<gene>
    <name evidence="1" type="ORF">METZ01_LOCUS10202</name>
</gene>
<dbReference type="AlphaFoldDB" id="A0A381NU15"/>
<evidence type="ECO:0000313" key="1">
    <source>
        <dbReference type="EMBL" id="SUZ57348.1"/>
    </source>
</evidence>
<dbReference type="SUPFAM" id="SSF47240">
    <property type="entry name" value="Ferritin-like"/>
    <property type="match status" value="1"/>
</dbReference>
<protein>
    <recommendedName>
        <fullName evidence="2">tRNA-(Ms[2]io[6]A)-hydroxylase</fullName>
    </recommendedName>
</protein>
<dbReference type="GO" id="GO:0045301">
    <property type="term" value="F:tRNA 2-(methylsulfanyl)-N(6)-isopentenyladenosine(37) hydroxylase activity"/>
    <property type="evidence" value="ECO:0007669"/>
    <property type="project" value="InterPro"/>
</dbReference>
<dbReference type="PANTHER" id="PTHR42637">
    <property type="entry name" value="TRNA-(MS[2]IO[6]A)-HYDROXYLASE"/>
    <property type="match status" value="1"/>
</dbReference>
<sequence>VVLSDFDSFLQDHASAEKKASGMALNIASHYPDRPSILKPMCDLAVEELTHYREVVKLLIDRGVQPGPDRRDTYVRALNQEIRRGSSAFLIDRLLIGAIVEYRGNERFNLIAHAIQDPELQRFYATIAESEARHFELFLKLASGVGATQDRLDTLLEAEAQILTKVPLRAALH</sequence>
<reference evidence="1" key="1">
    <citation type="submission" date="2018-05" db="EMBL/GenBank/DDBJ databases">
        <authorList>
            <person name="Lanie J.A."/>
            <person name="Ng W.-L."/>
            <person name="Kazmierczak K.M."/>
            <person name="Andrzejewski T.M."/>
            <person name="Davidsen T.M."/>
            <person name="Wayne K.J."/>
            <person name="Tettelin H."/>
            <person name="Glass J.I."/>
            <person name="Rusch D."/>
            <person name="Podicherti R."/>
            <person name="Tsui H.-C.T."/>
            <person name="Winkler M.E."/>
        </authorList>
    </citation>
    <scope>NUCLEOTIDE SEQUENCE</scope>
</reference>
<accession>A0A381NU15</accession>
<proteinExistence type="predicted"/>
<dbReference type="InterPro" id="IPR012347">
    <property type="entry name" value="Ferritin-like"/>
</dbReference>
<dbReference type="Gene3D" id="1.20.1260.10">
    <property type="match status" value="1"/>
</dbReference>
<organism evidence="1">
    <name type="scientific">marine metagenome</name>
    <dbReference type="NCBI Taxonomy" id="408172"/>
    <lineage>
        <taxon>unclassified sequences</taxon>
        <taxon>metagenomes</taxon>
        <taxon>ecological metagenomes</taxon>
    </lineage>
</organism>
<dbReference type="InterPro" id="IPR010386">
    <property type="entry name" value="tRNA-Hydrxlase_MiaE"/>
</dbReference>
<dbReference type="PANTHER" id="PTHR42637:SF1">
    <property type="entry name" value="TRNA 2-(METHYLSULFANYL)-N(6)-ISOPENTENYLADENOSINE(37) HYDROXYLASE"/>
    <property type="match status" value="1"/>
</dbReference>
<dbReference type="EMBL" id="UINC01000555">
    <property type="protein sequence ID" value="SUZ57348.1"/>
    <property type="molecule type" value="Genomic_DNA"/>
</dbReference>
<dbReference type="Pfam" id="PF06175">
    <property type="entry name" value="MiaE"/>
    <property type="match status" value="1"/>
</dbReference>
<feature type="non-terminal residue" evidence="1">
    <location>
        <position position="1"/>
    </location>
</feature>
<name>A0A381NU15_9ZZZZ</name>
<dbReference type="GO" id="GO:0006400">
    <property type="term" value="P:tRNA modification"/>
    <property type="evidence" value="ECO:0007669"/>
    <property type="project" value="InterPro"/>
</dbReference>
<dbReference type="InterPro" id="IPR009078">
    <property type="entry name" value="Ferritin-like_SF"/>
</dbReference>